<sequence length="75" mass="8311">MRSPEATKSGPGSPSAQTDSFSAACVRASLYSIDIVQSAILKRALPRRDPFVIHPWTCIAILRKLIHWRNGTFKS</sequence>
<dbReference type="Proteomes" id="UP000054559">
    <property type="component" value="Unassembled WGS sequence"/>
</dbReference>
<organism evidence="1 2">
    <name type="scientific">Coccidioides immitis RMSCC 3703</name>
    <dbReference type="NCBI Taxonomy" id="454286"/>
    <lineage>
        <taxon>Eukaryota</taxon>
        <taxon>Fungi</taxon>
        <taxon>Dikarya</taxon>
        <taxon>Ascomycota</taxon>
        <taxon>Pezizomycotina</taxon>
        <taxon>Eurotiomycetes</taxon>
        <taxon>Eurotiomycetidae</taxon>
        <taxon>Onygenales</taxon>
        <taxon>Onygenaceae</taxon>
        <taxon>Coccidioides</taxon>
    </lineage>
</organism>
<accession>A0A0J8QVY1</accession>
<reference evidence="2" key="1">
    <citation type="journal article" date="2010" name="Genome Res.">
        <title>Population genomic sequencing of Coccidioides fungi reveals recent hybridization and transposon control.</title>
        <authorList>
            <person name="Neafsey D.E."/>
            <person name="Barker B.M."/>
            <person name="Sharpton T.J."/>
            <person name="Stajich J.E."/>
            <person name="Park D.J."/>
            <person name="Whiston E."/>
            <person name="Hung C.-Y."/>
            <person name="McMahan C."/>
            <person name="White J."/>
            <person name="Sykes S."/>
            <person name="Heiman D."/>
            <person name="Young S."/>
            <person name="Zeng Q."/>
            <person name="Abouelleil A."/>
            <person name="Aftuck L."/>
            <person name="Bessette D."/>
            <person name="Brown A."/>
            <person name="FitzGerald M."/>
            <person name="Lui A."/>
            <person name="Macdonald J.P."/>
            <person name="Priest M."/>
            <person name="Orbach M.J."/>
            <person name="Galgiani J.N."/>
            <person name="Kirkland T.N."/>
            <person name="Cole G.T."/>
            <person name="Birren B.W."/>
            <person name="Henn M.R."/>
            <person name="Taylor J.W."/>
            <person name="Rounsley S.D."/>
        </authorList>
    </citation>
    <scope>NUCLEOTIDE SEQUENCE [LARGE SCALE GENOMIC DNA]</scope>
    <source>
        <strain evidence="2">RMSCC 3703</strain>
    </source>
</reference>
<evidence type="ECO:0000313" key="2">
    <source>
        <dbReference type="Proteomes" id="UP000054559"/>
    </source>
</evidence>
<dbReference type="EMBL" id="DS268140">
    <property type="protein sequence ID" value="KMU75483.1"/>
    <property type="molecule type" value="Genomic_DNA"/>
</dbReference>
<gene>
    <name evidence="1" type="ORF">CISG_05117</name>
</gene>
<evidence type="ECO:0000313" key="1">
    <source>
        <dbReference type="EMBL" id="KMU75483.1"/>
    </source>
</evidence>
<dbReference type="AlphaFoldDB" id="A0A0J8QVY1"/>
<proteinExistence type="predicted"/>
<protein>
    <submittedName>
        <fullName evidence="1">Uncharacterized protein</fullName>
    </submittedName>
</protein>
<name>A0A0J8QVY1_COCIT</name>